<evidence type="ECO:0000256" key="1">
    <source>
        <dbReference type="SAM" id="Phobius"/>
    </source>
</evidence>
<protein>
    <recommendedName>
        <fullName evidence="4">DUF5673 domain-containing protein</fullName>
    </recommendedName>
</protein>
<feature type="transmembrane region" description="Helical" evidence="1">
    <location>
        <begin position="20"/>
        <end position="37"/>
    </location>
</feature>
<gene>
    <name evidence="2" type="ORF">A3D62_00180</name>
</gene>
<feature type="transmembrane region" description="Helical" evidence="1">
    <location>
        <begin position="43"/>
        <end position="59"/>
    </location>
</feature>
<accession>A0A1F6D179</accession>
<evidence type="ECO:0000313" key="3">
    <source>
        <dbReference type="Proteomes" id="UP000177659"/>
    </source>
</evidence>
<evidence type="ECO:0000313" key="2">
    <source>
        <dbReference type="EMBL" id="OGG55189.1"/>
    </source>
</evidence>
<proteinExistence type="predicted"/>
<organism evidence="2 3">
    <name type="scientific">Candidatus Kaiserbacteria bacterium RIFCSPHIGHO2_02_FULL_49_11</name>
    <dbReference type="NCBI Taxonomy" id="1798489"/>
    <lineage>
        <taxon>Bacteria</taxon>
        <taxon>Candidatus Kaiseribacteriota</taxon>
    </lineage>
</organism>
<keyword evidence="1" id="KW-0472">Membrane</keyword>
<dbReference type="Proteomes" id="UP000177659">
    <property type="component" value="Unassembled WGS sequence"/>
</dbReference>
<reference evidence="2 3" key="1">
    <citation type="journal article" date="2016" name="Nat. Commun.">
        <title>Thousands of microbial genomes shed light on interconnected biogeochemical processes in an aquifer system.</title>
        <authorList>
            <person name="Anantharaman K."/>
            <person name="Brown C.T."/>
            <person name="Hug L.A."/>
            <person name="Sharon I."/>
            <person name="Castelle C.J."/>
            <person name="Probst A.J."/>
            <person name="Thomas B.C."/>
            <person name="Singh A."/>
            <person name="Wilkins M.J."/>
            <person name="Karaoz U."/>
            <person name="Brodie E.L."/>
            <person name="Williams K.H."/>
            <person name="Hubbard S.S."/>
            <person name="Banfield J.F."/>
        </authorList>
    </citation>
    <scope>NUCLEOTIDE SEQUENCE [LARGE SCALE GENOMIC DNA]</scope>
</reference>
<dbReference type="AlphaFoldDB" id="A0A1F6D179"/>
<keyword evidence="1" id="KW-0812">Transmembrane</keyword>
<comment type="caution">
    <text evidence="2">The sequence shown here is derived from an EMBL/GenBank/DDBJ whole genome shotgun (WGS) entry which is preliminary data.</text>
</comment>
<name>A0A1F6D179_9BACT</name>
<sequence>MDTISWQGYEYDHHEKTGDWFWALGIIALSSAITAIIFENILFALLILIGAFAVALFAAKRPHLSYFEINRRGIVVDDRLFPFNTLESFWINEDEHGHETLIVKSNRVMMPYLIVPIHDVSGEEVHRALADQLQEEELHEPISHRLLEFFGF</sequence>
<keyword evidence="1" id="KW-1133">Transmembrane helix</keyword>
<evidence type="ECO:0008006" key="4">
    <source>
        <dbReference type="Google" id="ProtNLM"/>
    </source>
</evidence>
<dbReference type="EMBL" id="MFLC01000011">
    <property type="protein sequence ID" value="OGG55189.1"/>
    <property type="molecule type" value="Genomic_DNA"/>
</dbReference>